<protein>
    <submittedName>
        <fullName evidence="4">MCE family protein</fullName>
    </submittedName>
</protein>
<evidence type="ECO:0000256" key="1">
    <source>
        <dbReference type="SAM" id="Phobius"/>
    </source>
</evidence>
<feature type="transmembrane region" description="Helical" evidence="1">
    <location>
        <begin position="7"/>
        <end position="28"/>
    </location>
</feature>
<dbReference type="RefSeq" id="WP_332519914.1">
    <property type="nucleotide sequence ID" value="NZ_JANRHA010000006.1"/>
</dbReference>
<dbReference type="SUPFAM" id="SSF58104">
    <property type="entry name" value="Methyl-accepting chemotaxis protein (MCP) signaling domain"/>
    <property type="match status" value="1"/>
</dbReference>
<dbReference type="InterPro" id="IPR005693">
    <property type="entry name" value="Mce"/>
</dbReference>
<reference evidence="4" key="1">
    <citation type="submission" date="2022-08" db="EMBL/GenBank/DDBJ databases">
        <title>Genome analysis of Corynebacteriales strain.</title>
        <authorList>
            <person name="Lee S.D."/>
        </authorList>
    </citation>
    <scope>NUCLEOTIDE SEQUENCE</scope>
    <source>
        <strain evidence="4">D3-21</strain>
    </source>
</reference>
<feature type="domain" description="Mammalian cell entry C-terminal" evidence="3">
    <location>
        <begin position="113"/>
        <end position="290"/>
    </location>
</feature>
<dbReference type="InterPro" id="IPR024516">
    <property type="entry name" value="Mce_C"/>
</dbReference>
<comment type="caution">
    <text evidence="4">The sequence shown here is derived from an EMBL/GenBank/DDBJ whole genome shotgun (WGS) entry which is preliminary data.</text>
</comment>
<keyword evidence="1" id="KW-1133">Transmembrane helix</keyword>
<dbReference type="Proteomes" id="UP001152755">
    <property type="component" value="Unassembled WGS sequence"/>
</dbReference>
<sequence>MRNRKKLLQGGIAAVLVVLLGISIYYVWPGNQQNKIVAYFPTTTGIYKGDDVRVLGVKVGSIDSIQPMGTQVKMVMSVDKDVKVPADANAIIVAQSLVSSRFVQLTPTYNSGPALADGGTIPLSRTAVPVEWDEIKKELDKLSTALGPEGDDPGALNKFIGTAAENLDGNGQRIRDTLKQLSQTMKIMSDGRTDLFSTVRNLQAFVSALSASNEQIVQFGGHLASVSQVLANSNQQLEGSLKDLNVAVANVQRFVTDNREGLSKSVQHLADVTQVLADKKGQLEKILHAAPTSLVNFYNIYQPAQGTFTGAIALNNLANPVDMICGAMAGQDGKTVDQDVDLCRQQLGPVLNTIKMNYPPIGTNPLTGVTALPNQVVYTDPSLKNVPYIPDPQLPPNGTPASQANIQRVPASGLPGLLVPSGGTK</sequence>
<evidence type="ECO:0000259" key="2">
    <source>
        <dbReference type="Pfam" id="PF02470"/>
    </source>
</evidence>
<keyword evidence="1" id="KW-0472">Membrane</keyword>
<feature type="domain" description="Mce/MlaD" evidence="2">
    <location>
        <begin position="33"/>
        <end position="107"/>
    </location>
</feature>
<dbReference type="Pfam" id="PF11887">
    <property type="entry name" value="Mce4_CUP1"/>
    <property type="match status" value="1"/>
</dbReference>
<dbReference type="InterPro" id="IPR003399">
    <property type="entry name" value="Mce/MlaD"/>
</dbReference>
<keyword evidence="5" id="KW-1185">Reference proteome</keyword>
<dbReference type="PANTHER" id="PTHR33371:SF4">
    <property type="entry name" value="INTERMEMBRANE PHOSPHOLIPID TRANSPORT SYSTEM BINDING PROTEIN MLAD"/>
    <property type="match status" value="1"/>
</dbReference>
<dbReference type="PANTHER" id="PTHR33371">
    <property type="entry name" value="INTERMEMBRANE PHOSPHOLIPID TRANSPORT SYSTEM BINDING PROTEIN MLAD-RELATED"/>
    <property type="match status" value="1"/>
</dbReference>
<dbReference type="InterPro" id="IPR052336">
    <property type="entry name" value="MlaD_Phospholipid_Transporter"/>
</dbReference>
<evidence type="ECO:0000313" key="4">
    <source>
        <dbReference type="EMBL" id="MDG3015127.1"/>
    </source>
</evidence>
<keyword evidence="1" id="KW-0812">Transmembrane</keyword>
<organism evidence="4 5">
    <name type="scientific">Speluncibacter jeojiensis</name>
    <dbReference type="NCBI Taxonomy" id="2710754"/>
    <lineage>
        <taxon>Bacteria</taxon>
        <taxon>Bacillati</taxon>
        <taxon>Actinomycetota</taxon>
        <taxon>Actinomycetes</taxon>
        <taxon>Mycobacteriales</taxon>
        <taxon>Speluncibacteraceae</taxon>
        <taxon>Speluncibacter</taxon>
    </lineage>
</organism>
<gene>
    <name evidence="4" type="ORF">NVS88_11250</name>
</gene>
<dbReference type="Pfam" id="PF02470">
    <property type="entry name" value="MlaD"/>
    <property type="match status" value="1"/>
</dbReference>
<proteinExistence type="predicted"/>
<accession>A0A9X4REE6</accession>
<dbReference type="AlphaFoldDB" id="A0A9X4REE6"/>
<evidence type="ECO:0000313" key="5">
    <source>
        <dbReference type="Proteomes" id="UP001152755"/>
    </source>
</evidence>
<dbReference type="GO" id="GO:0005576">
    <property type="term" value="C:extracellular region"/>
    <property type="evidence" value="ECO:0007669"/>
    <property type="project" value="TreeGrafter"/>
</dbReference>
<dbReference type="EMBL" id="JANRHA010000006">
    <property type="protein sequence ID" value="MDG3015127.1"/>
    <property type="molecule type" value="Genomic_DNA"/>
</dbReference>
<dbReference type="NCBIfam" id="TIGR00996">
    <property type="entry name" value="Mtu_fam_mce"/>
    <property type="match status" value="1"/>
</dbReference>
<name>A0A9X4REE6_9ACTN</name>
<evidence type="ECO:0000259" key="3">
    <source>
        <dbReference type="Pfam" id="PF11887"/>
    </source>
</evidence>